<evidence type="ECO:0000259" key="2">
    <source>
        <dbReference type="Pfam" id="PF03195"/>
    </source>
</evidence>
<dbReference type="Pfam" id="PF03195">
    <property type="entry name" value="LOB"/>
    <property type="match status" value="1"/>
</dbReference>
<accession>A0A3Q7I0X9</accession>
<keyword evidence="4" id="KW-1185">Reference proteome</keyword>
<sequence length="62" mass="7245">MNDAGARDFKNVNRLYKVSTIIDMLNSVADNEKKTKMVETLILEAKVTYENPVYRKEHFHSK</sequence>
<reference evidence="3" key="2">
    <citation type="submission" date="2019-01" db="UniProtKB">
        <authorList>
            <consortium name="EnsemblPlants"/>
        </authorList>
    </citation>
    <scope>IDENTIFICATION</scope>
    <source>
        <strain evidence="3">cv. Heinz 1706</strain>
    </source>
</reference>
<dbReference type="AlphaFoldDB" id="A0A3Q7I0X9"/>
<protein>
    <recommendedName>
        <fullName evidence="2">LOB domain-containing protein</fullName>
    </recommendedName>
</protein>
<comment type="similarity">
    <text evidence="1">Belongs to the LOB domain-containing protein family.</text>
</comment>
<dbReference type="Gramene" id="Solyc09g014622.1.1">
    <property type="protein sequence ID" value="Solyc09g014622.1.1"/>
    <property type="gene ID" value="Solyc09g014622.1"/>
</dbReference>
<evidence type="ECO:0000313" key="4">
    <source>
        <dbReference type="Proteomes" id="UP000004994"/>
    </source>
</evidence>
<dbReference type="InterPro" id="IPR004883">
    <property type="entry name" value="LOB"/>
</dbReference>
<evidence type="ECO:0000256" key="1">
    <source>
        <dbReference type="ARBA" id="ARBA00005474"/>
    </source>
</evidence>
<dbReference type="Proteomes" id="UP000004994">
    <property type="component" value="Chromosome 9"/>
</dbReference>
<dbReference type="GO" id="GO:0006355">
    <property type="term" value="P:regulation of DNA-templated transcription"/>
    <property type="evidence" value="ECO:0000318"/>
    <property type="project" value="GO_Central"/>
</dbReference>
<dbReference type="GO" id="GO:0005634">
    <property type="term" value="C:nucleus"/>
    <property type="evidence" value="ECO:0000318"/>
    <property type="project" value="GO_Central"/>
</dbReference>
<proteinExistence type="inferred from homology"/>
<dbReference type="InParanoid" id="A0A3Q7I0X9"/>
<dbReference type="EnsemblPlants" id="Solyc09g014622.1.1">
    <property type="protein sequence ID" value="Solyc09g014622.1.1"/>
    <property type="gene ID" value="Solyc09g014622.1"/>
</dbReference>
<reference evidence="3" key="1">
    <citation type="journal article" date="2012" name="Nature">
        <title>The tomato genome sequence provides insights into fleshy fruit evolution.</title>
        <authorList>
            <consortium name="Tomato Genome Consortium"/>
        </authorList>
    </citation>
    <scope>NUCLEOTIDE SEQUENCE [LARGE SCALE GENOMIC DNA]</scope>
    <source>
        <strain evidence="3">cv. Heinz 1706</strain>
    </source>
</reference>
<feature type="domain" description="LOB" evidence="2">
    <location>
        <begin position="5"/>
        <end position="54"/>
    </location>
</feature>
<organism evidence="3">
    <name type="scientific">Solanum lycopersicum</name>
    <name type="common">Tomato</name>
    <name type="synonym">Lycopersicon esculentum</name>
    <dbReference type="NCBI Taxonomy" id="4081"/>
    <lineage>
        <taxon>Eukaryota</taxon>
        <taxon>Viridiplantae</taxon>
        <taxon>Streptophyta</taxon>
        <taxon>Embryophyta</taxon>
        <taxon>Tracheophyta</taxon>
        <taxon>Spermatophyta</taxon>
        <taxon>Magnoliopsida</taxon>
        <taxon>eudicotyledons</taxon>
        <taxon>Gunneridae</taxon>
        <taxon>Pentapetalae</taxon>
        <taxon>asterids</taxon>
        <taxon>lamiids</taxon>
        <taxon>Solanales</taxon>
        <taxon>Solanaceae</taxon>
        <taxon>Solanoideae</taxon>
        <taxon>Solaneae</taxon>
        <taxon>Solanum</taxon>
        <taxon>Solanum subgen. Lycopersicon</taxon>
    </lineage>
</organism>
<dbReference type="GO" id="GO:0001216">
    <property type="term" value="F:DNA-binding transcription activator activity"/>
    <property type="evidence" value="ECO:0000318"/>
    <property type="project" value="GO_Central"/>
</dbReference>
<name>A0A3Q7I0X9_SOLLC</name>
<evidence type="ECO:0000313" key="3">
    <source>
        <dbReference type="EnsemblPlants" id="Solyc09g014622.1.1"/>
    </source>
</evidence>